<dbReference type="GO" id="GO:0006171">
    <property type="term" value="P:cAMP biosynthetic process"/>
    <property type="evidence" value="ECO:0007669"/>
    <property type="project" value="InterPro"/>
</dbReference>
<dbReference type="SUPFAM" id="SSF143597">
    <property type="entry name" value="YojJ-like"/>
    <property type="match status" value="1"/>
</dbReference>
<dbReference type="InterPro" id="IPR036888">
    <property type="entry name" value="DNA_integrity_DisA_N_sf"/>
</dbReference>
<keyword evidence="7 10" id="KW-0067">ATP-binding</keyword>
<evidence type="ECO:0000313" key="13">
    <source>
        <dbReference type="Proteomes" id="UP000295711"/>
    </source>
</evidence>
<name>A0A4R2LJ26_9FIRM</name>
<dbReference type="InterPro" id="IPR050338">
    <property type="entry name" value="DisA"/>
</dbReference>
<dbReference type="PIRSF" id="PIRSF004793">
    <property type="entry name" value="UCP004793"/>
    <property type="match status" value="1"/>
</dbReference>
<keyword evidence="5 10" id="KW-0548">Nucleotidyltransferase</keyword>
<dbReference type="Pfam" id="PF19293">
    <property type="entry name" value="CdaA_N"/>
    <property type="match status" value="1"/>
</dbReference>
<gene>
    <name evidence="10" type="primary">dacA</name>
    <name evidence="12" type="ORF">EV212_1039</name>
</gene>
<comment type="caution">
    <text evidence="10">Lacks conserved residue(s) required for the propagation of feature annotation.</text>
</comment>
<comment type="similarity">
    <text evidence="10">Belongs to the adenylate cyclase family. DacA/CdaA subfamily.</text>
</comment>
<organism evidence="12 13">
    <name type="scientific">Frisingicoccus caecimuris</name>
    <dbReference type="NCBI Taxonomy" id="1796636"/>
    <lineage>
        <taxon>Bacteria</taxon>
        <taxon>Bacillati</taxon>
        <taxon>Bacillota</taxon>
        <taxon>Clostridia</taxon>
        <taxon>Lachnospirales</taxon>
        <taxon>Lachnospiraceae</taxon>
        <taxon>Frisingicoccus</taxon>
    </lineage>
</organism>
<dbReference type="GO" id="GO:0004016">
    <property type="term" value="F:adenylate cyclase activity"/>
    <property type="evidence" value="ECO:0007669"/>
    <property type="project" value="UniProtKB-UniRule"/>
</dbReference>
<dbReference type="EMBL" id="SLXA01000003">
    <property type="protein sequence ID" value="TCO85288.1"/>
    <property type="molecule type" value="Genomic_DNA"/>
</dbReference>
<dbReference type="Gene3D" id="3.40.1700.10">
    <property type="entry name" value="DNA integrity scanning protein, DisA, N-terminal domain"/>
    <property type="match status" value="1"/>
</dbReference>
<dbReference type="InterPro" id="IPR034701">
    <property type="entry name" value="CdaA"/>
</dbReference>
<comment type="function">
    <text evidence="10">Catalyzes the condensation of 2 ATP molecules into cyclic di-AMP (c-di-AMP), a second messenger used to regulate differing processes in different bacteria.</text>
</comment>
<evidence type="ECO:0000256" key="9">
    <source>
        <dbReference type="ARBA" id="ARBA00023136"/>
    </source>
</evidence>
<comment type="subunit">
    <text evidence="10">Probably a homodimer.</text>
</comment>
<dbReference type="PROSITE" id="PS51794">
    <property type="entry name" value="DAC"/>
    <property type="match status" value="1"/>
</dbReference>
<keyword evidence="2 10" id="KW-1003">Cell membrane</keyword>
<dbReference type="NCBIfam" id="TIGR00159">
    <property type="entry name" value="diadenylate cyclase CdaA"/>
    <property type="match status" value="1"/>
</dbReference>
<sequence length="293" mass="33169">MGAIADWVSRMVSFIPAIRLNNVLEILIISVLIYYILIWIRDTRAWTLLKGILVICAFMLFAYVFQMDTILWLFQNLISVAIISIFVLFQPELRRALEQLGRKNILSSFFNLSGSGAADEQTVKTVEKTKSEIIKACMEMSKVRTGALIVIEQDVQLSEYERTGIFLDSLVSSQLLINIFEHNTPLHDGAVFIRNNRIVAATCYLPLSDNMLLSKELGTRHRAGVGISEVSDSITLIVSEETGMISVAHDGMLFRGLSQEELREQLSTLMKNQDAPKRSRWRRIIKNEKKANG</sequence>
<evidence type="ECO:0000256" key="2">
    <source>
        <dbReference type="ARBA" id="ARBA00022475"/>
    </source>
</evidence>
<feature type="transmembrane region" description="Helical" evidence="10">
    <location>
        <begin position="71"/>
        <end position="89"/>
    </location>
</feature>
<keyword evidence="3 10" id="KW-0808">Transferase</keyword>
<keyword evidence="6 10" id="KW-0547">Nucleotide-binding</keyword>
<dbReference type="AlphaFoldDB" id="A0A4R2LJ26"/>
<dbReference type="InterPro" id="IPR045585">
    <property type="entry name" value="CdaA_N"/>
</dbReference>
<evidence type="ECO:0000256" key="1">
    <source>
        <dbReference type="ARBA" id="ARBA00000877"/>
    </source>
</evidence>
<keyword evidence="4 10" id="KW-0812">Transmembrane</keyword>
<dbReference type="GO" id="GO:0106408">
    <property type="term" value="F:diadenylate cyclase activity"/>
    <property type="evidence" value="ECO:0007669"/>
    <property type="project" value="UniProtKB-EC"/>
</dbReference>
<feature type="transmembrane region" description="Helical" evidence="10">
    <location>
        <begin position="20"/>
        <end position="40"/>
    </location>
</feature>
<keyword evidence="13" id="KW-1185">Reference proteome</keyword>
<dbReference type="PANTHER" id="PTHR34185:SF1">
    <property type="entry name" value="DIADENYLATE CYCLASE"/>
    <property type="match status" value="1"/>
</dbReference>
<evidence type="ECO:0000256" key="6">
    <source>
        <dbReference type="ARBA" id="ARBA00022741"/>
    </source>
</evidence>
<evidence type="ECO:0000256" key="8">
    <source>
        <dbReference type="ARBA" id="ARBA00022989"/>
    </source>
</evidence>
<dbReference type="InterPro" id="IPR003390">
    <property type="entry name" value="DNA_integrity_scan_DisA_N"/>
</dbReference>
<evidence type="ECO:0000256" key="10">
    <source>
        <dbReference type="HAMAP-Rule" id="MF_01499"/>
    </source>
</evidence>
<accession>A0A4R2LJ26</accession>
<dbReference type="InterPro" id="IPR014046">
    <property type="entry name" value="C-di-AMP_synthase"/>
</dbReference>
<dbReference type="FunFam" id="3.40.1700.10:FF:000002">
    <property type="entry name" value="Diadenylate cyclase"/>
    <property type="match status" value="1"/>
</dbReference>
<dbReference type="GO" id="GO:0005524">
    <property type="term" value="F:ATP binding"/>
    <property type="evidence" value="ECO:0007669"/>
    <property type="project" value="UniProtKB-UniRule"/>
</dbReference>
<dbReference type="PANTHER" id="PTHR34185">
    <property type="entry name" value="DIADENYLATE CYCLASE"/>
    <property type="match status" value="1"/>
</dbReference>
<dbReference type="Pfam" id="PF02457">
    <property type="entry name" value="DAC"/>
    <property type="match status" value="1"/>
</dbReference>
<protein>
    <recommendedName>
        <fullName evidence="10">Diadenylate cyclase</fullName>
        <shortName evidence="10">DAC</shortName>
        <ecNumber evidence="10">2.7.7.85</ecNumber>
    </recommendedName>
    <alternativeName>
        <fullName evidence="10">Cyclic-di-AMP synthase</fullName>
        <shortName evidence="10">c-di-AMP synthase</shortName>
    </alternativeName>
</protein>
<evidence type="ECO:0000259" key="11">
    <source>
        <dbReference type="PROSITE" id="PS51794"/>
    </source>
</evidence>
<evidence type="ECO:0000256" key="5">
    <source>
        <dbReference type="ARBA" id="ARBA00022695"/>
    </source>
</evidence>
<dbReference type="HAMAP" id="MF_01499">
    <property type="entry name" value="DacA"/>
    <property type="match status" value="1"/>
</dbReference>
<proteinExistence type="inferred from homology"/>
<evidence type="ECO:0000256" key="3">
    <source>
        <dbReference type="ARBA" id="ARBA00022679"/>
    </source>
</evidence>
<feature type="domain" description="DAC" evidence="11">
    <location>
        <begin position="90"/>
        <end position="259"/>
    </location>
</feature>
<dbReference type="RefSeq" id="WP_207669061.1">
    <property type="nucleotide sequence ID" value="NZ_JANKAQ010000003.1"/>
</dbReference>
<evidence type="ECO:0000256" key="7">
    <source>
        <dbReference type="ARBA" id="ARBA00022840"/>
    </source>
</evidence>
<evidence type="ECO:0000313" key="12">
    <source>
        <dbReference type="EMBL" id="TCO85288.1"/>
    </source>
</evidence>
<comment type="caution">
    <text evidence="12">The sequence shown here is derived from an EMBL/GenBank/DDBJ whole genome shotgun (WGS) entry which is preliminary data.</text>
</comment>
<feature type="transmembrane region" description="Helical" evidence="10">
    <location>
        <begin position="47"/>
        <end position="65"/>
    </location>
</feature>
<dbReference type="Proteomes" id="UP000295711">
    <property type="component" value="Unassembled WGS sequence"/>
</dbReference>
<keyword evidence="9 10" id="KW-0472">Membrane</keyword>
<comment type="catalytic activity">
    <reaction evidence="1 10">
        <text>2 ATP = 3',3'-c-di-AMP + 2 diphosphate</text>
        <dbReference type="Rhea" id="RHEA:35655"/>
        <dbReference type="ChEBI" id="CHEBI:30616"/>
        <dbReference type="ChEBI" id="CHEBI:33019"/>
        <dbReference type="ChEBI" id="CHEBI:71500"/>
        <dbReference type="EC" id="2.7.7.85"/>
    </reaction>
</comment>
<reference evidence="12 13" key="1">
    <citation type="submission" date="2019-03" db="EMBL/GenBank/DDBJ databases">
        <title>Genomic Encyclopedia of Type Strains, Phase IV (KMG-IV): sequencing the most valuable type-strain genomes for metagenomic binning, comparative biology and taxonomic classification.</title>
        <authorList>
            <person name="Goeker M."/>
        </authorList>
    </citation>
    <scope>NUCLEOTIDE SEQUENCE [LARGE SCALE GENOMIC DNA]</scope>
    <source>
        <strain evidence="12 13">DSM 28559</strain>
    </source>
</reference>
<evidence type="ECO:0000256" key="4">
    <source>
        <dbReference type="ARBA" id="ARBA00022692"/>
    </source>
</evidence>
<dbReference type="EC" id="2.7.7.85" evidence="10"/>
<keyword evidence="8 10" id="KW-1133">Transmembrane helix</keyword>